<evidence type="ECO:0000256" key="8">
    <source>
        <dbReference type="ARBA" id="ARBA00022840"/>
    </source>
</evidence>
<keyword evidence="5 11" id="KW-0762">Sugar transport</keyword>
<dbReference type="InterPro" id="IPR003439">
    <property type="entry name" value="ABC_transporter-like_ATP-bd"/>
</dbReference>
<evidence type="ECO:0000256" key="7">
    <source>
        <dbReference type="ARBA" id="ARBA00022741"/>
    </source>
</evidence>
<dbReference type="FunFam" id="3.40.50.300:FF:000127">
    <property type="entry name" value="Ribose import ATP-binding protein RbsA"/>
    <property type="match status" value="1"/>
</dbReference>
<feature type="domain" description="ABC transporter" evidence="12">
    <location>
        <begin position="255"/>
        <end position="500"/>
    </location>
</feature>
<dbReference type="GO" id="GO:0005524">
    <property type="term" value="F:ATP binding"/>
    <property type="evidence" value="ECO:0007669"/>
    <property type="project" value="UniProtKB-UniRule"/>
</dbReference>
<dbReference type="InterPro" id="IPR003593">
    <property type="entry name" value="AAA+_ATPase"/>
</dbReference>
<proteinExistence type="inferred from homology"/>
<gene>
    <name evidence="13" type="primary">mglA</name>
    <name evidence="13" type="ORF">SPIROBIBN47_290187</name>
</gene>
<evidence type="ECO:0000259" key="12">
    <source>
        <dbReference type="PROSITE" id="PS50893"/>
    </source>
</evidence>
<evidence type="ECO:0000313" key="13">
    <source>
        <dbReference type="EMBL" id="SLM13747.1"/>
    </source>
</evidence>
<evidence type="ECO:0000256" key="3">
    <source>
        <dbReference type="ARBA" id="ARBA00022448"/>
    </source>
</evidence>
<dbReference type="AlphaFoldDB" id="A0A3P3XJH1"/>
<reference evidence="13" key="1">
    <citation type="submission" date="2017-02" db="EMBL/GenBank/DDBJ databases">
        <authorList>
            <person name="Regsiter A."/>
            <person name="William W."/>
        </authorList>
    </citation>
    <scope>NUCLEOTIDE SEQUENCE</scope>
    <source>
        <strain evidence="13">Bib</strain>
    </source>
</reference>
<dbReference type="GO" id="GO:0043211">
    <property type="term" value="F:ABC-type carbohydrate transporter activity"/>
    <property type="evidence" value="ECO:0007669"/>
    <property type="project" value="UniProtKB-UniRule"/>
</dbReference>
<evidence type="ECO:0000256" key="1">
    <source>
        <dbReference type="ARBA" id="ARBA00004202"/>
    </source>
</evidence>
<accession>A0A3P3XJH1</accession>
<dbReference type="SMART" id="SM00382">
    <property type="entry name" value="AAA"/>
    <property type="match status" value="2"/>
</dbReference>
<comment type="similarity">
    <text evidence="11">Belongs to the ABC transporter superfamily.</text>
</comment>
<dbReference type="CDD" id="cd03216">
    <property type="entry name" value="ABC_Carb_Monos_I"/>
    <property type="match status" value="1"/>
</dbReference>
<dbReference type="GO" id="GO:0005886">
    <property type="term" value="C:plasma membrane"/>
    <property type="evidence" value="ECO:0007669"/>
    <property type="project" value="UniProtKB-SubCell"/>
</dbReference>
<keyword evidence="6" id="KW-0677">Repeat</keyword>
<comment type="catalytic activity">
    <reaction evidence="11">
        <text>D-galactose(out) + ATP + H2O = D-galactose(in) + ADP + phosphate + H(+)</text>
        <dbReference type="Rhea" id="RHEA:60156"/>
        <dbReference type="ChEBI" id="CHEBI:4139"/>
        <dbReference type="ChEBI" id="CHEBI:15377"/>
        <dbReference type="ChEBI" id="CHEBI:15378"/>
        <dbReference type="ChEBI" id="CHEBI:30616"/>
        <dbReference type="ChEBI" id="CHEBI:43474"/>
        <dbReference type="ChEBI" id="CHEBI:456216"/>
        <dbReference type="EC" id="7.5.2.11"/>
    </reaction>
</comment>
<evidence type="ECO:0000256" key="11">
    <source>
        <dbReference type="RuleBase" id="RU367029"/>
    </source>
</evidence>
<keyword evidence="7 11" id="KW-0547">Nucleotide-binding</keyword>
<dbReference type="Pfam" id="PF00005">
    <property type="entry name" value="ABC_tran"/>
    <property type="match status" value="2"/>
</dbReference>
<dbReference type="PANTHER" id="PTHR43790">
    <property type="entry name" value="CARBOHYDRATE TRANSPORT ATP-BINDING PROTEIN MG119-RELATED"/>
    <property type="match status" value="1"/>
</dbReference>
<dbReference type="Gene3D" id="3.40.50.300">
    <property type="entry name" value="P-loop containing nucleotide triphosphate hydrolases"/>
    <property type="match status" value="2"/>
</dbReference>
<protein>
    <recommendedName>
        <fullName evidence="11">Ribose/galactose/methyl galactoside import ATP-binding protein</fullName>
        <ecNumber evidence="11">7.5.2.11</ecNumber>
    </recommendedName>
</protein>
<dbReference type="EC" id="7.5.2.11" evidence="11"/>
<dbReference type="GO" id="GO:0016887">
    <property type="term" value="F:ATP hydrolysis activity"/>
    <property type="evidence" value="ECO:0007669"/>
    <property type="project" value="InterPro"/>
</dbReference>
<keyword evidence="8 11" id="KW-0067">ATP-binding</keyword>
<keyword evidence="4 11" id="KW-1003">Cell membrane</keyword>
<dbReference type="PROSITE" id="PS00211">
    <property type="entry name" value="ABC_TRANSPORTER_1"/>
    <property type="match status" value="1"/>
</dbReference>
<organism evidence="13">
    <name type="scientific">uncultured spirochete</name>
    <dbReference type="NCBI Taxonomy" id="156406"/>
    <lineage>
        <taxon>Bacteria</taxon>
        <taxon>Pseudomonadati</taxon>
        <taxon>Spirochaetota</taxon>
        <taxon>Spirochaetia</taxon>
        <taxon>Spirochaetales</taxon>
        <taxon>environmental samples</taxon>
    </lineage>
</organism>
<dbReference type="InterPro" id="IPR017871">
    <property type="entry name" value="ABC_transporter-like_CS"/>
</dbReference>
<keyword evidence="10 11" id="KW-0472">Membrane</keyword>
<evidence type="ECO:0000256" key="9">
    <source>
        <dbReference type="ARBA" id="ARBA00022967"/>
    </source>
</evidence>
<evidence type="ECO:0000256" key="5">
    <source>
        <dbReference type="ARBA" id="ARBA00022597"/>
    </source>
</evidence>
<dbReference type="InterPro" id="IPR050107">
    <property type="entry name" value="ABC_carbohydrate_import_ATPase"/>
</dbReference>
<comment type="function">
    <text evidence="11">Part of an ABC transporter complex involved in carbohydrate import. Could be involved in ribose, galactose and/or methyl galactoside import. Responsible for energy coupling to the transport system.</text>
</comment>
<dbReference type="EMBL" id="FWDM01000022">
    <property type="protein sequence ID" value="SLM13747.1"/>
    <property type="molecule type" value="Genomic_DNA"/>
</dbReference>
<evidence type="ECO:0000256" key="10">
    <source>
        <dbReference type="ARBA" id="ARBA00023136"/>
    </source>
</evidence>
<feature type="domain" description="ABC transporter" evidence="12">
    <location>
        <begin position="6"/>
        <end position="245"/>
    </location>
</feature>
<dbReference type="PANTHER" id="PTHR43790:SF7">
    <property type="entry name" value="GALACTOSE_METHYL GALACTOSIDE IMPORT ATP-BINDING PROTEIN MGLA"/>
    <property type="match status" value="1"/>
</dbReference>
<evidence type="ECO:0000256" key="4">
    <source>
        <dbReference type="ARBA" id="ARBA00022475"/>
    </source>
</evidence>
<dbReference type="FunFam" id="3.40.50.300:FF:000126">
    <property type="entry name" value="Galactose/methyl galactoside import ATP-binding protein MglA"/>
    <property type="match status" value="1"/>
</dbReference>
<evidence type="ECO:0000256" key="2">
    <source>
        <dbReference type="ARBA" id="ARBA00004533"/>
    </source>
</evidence>
<evidence type="ECO:0000256" key="6">
    <source>
        <dbReference type="ARBA" id="ARBA00022737"/>
    </source>
</evidence>
<comment type="subcellular location">
    <subcellularLocation>
        <location evidence="2">Cell inner membrane</location>
    </subcellularLocation>
    <subcellularLocation>
        <location evidence="1 11">Cell membrane</location>
        <topology evidence="1 11">Peripheral membrane protein</topology>
    </subcellularLocation>
</comment>
<dbReference type="SUPFAM" id="SSF52540">
    <property type="entry name" value="P-loop containing nucleoside triphosphate hydrolases"/>
    <property type="match status" value="2"/>
</dbReference>
<dbReference type="GO" id="GO:0015749">
    <property type="term" value="P:monosaccharide transmembrane transport"/>
    <property type="evidence" value="ECO:0007669"/>
    <property type="project" value="UniProtKB-ARBA"/>
</dbReference>
<name>A0A3P3XJH1_9SPIR</name>
<dbReference type="PROSITE" id="PS50893">
    <property type="entry name" value="ABC_TRANSPORTER_2"/>
    <property type="match status" value="2"/>
</dbReference>
<dbReference type="InterPro" id="IPR027417">
    <property type="entry name" value="P-loop_NTPase"/>
</dbReference>
<keyword evidence="9 11" id="KW-1278">Translocase</keyword>
<dbReference type="CDD" id="cd03215">
    <property type="entry name" value="ABC_Carb_Monos_II"/>
    <property type="match status" value="1"/>
</dbReference>
<sequence>MEDYILEMKGIVRTFPGVRALNGVDLQVKTGRVHGLMGENGAGKSTLMKCLVGINPPDSGEIWLRGKKVTIPNPYTALKLGIAMIYQELNPVLERSVMENIWLGREPMMRGAAGFLVDHKAMYEQTRQLLSELEIDIDPKIKVKELSVAKMQMIEIAKAISYNADIVIMDEPTSALTPNEVKHLFDMIRKLKERNVAVIYITHKMEEIFQIADEVTVLRDGNHIITEPIEKMTIDSLISAMVGRRLTEMFPKMESKIGDVKMSVRHLEVPGLLHDISFDLRKGEILGVAGLVGAGRTELMEALFGLRQRSAGEILIDGKKTDIRTPADAIKAGIGFLTEDRRLNGIIPVLSVKINTIVANLAHYTKFGVFLNHKKISKDCEEYKERLKIRTPSLEALIQNLSGGNQQKVLVARWLLTNPEILILDEPTRGIDVGAKAEIHTIITKLACEGKSIIMVSSEMPEILGMSDRILVVSRGQITAVLDRKEADQETIMRYAAAKYNNNQVA</sequence>
<keyword evidence="3 11" id="KW-0813">Transport</keyword>